<organism evidence="5 6">
    <name type="scientific">Paenibacillus solanacearum</name>
    <dbReference type="NCBI Taxonomy" id="2048548"/>
    <lineage>
        <taxon>Bacteria</taxon>
        <taxon>Bacillati</taxon>
        <taxon>Bacillota</taxon>
        <taxon>Bacilli</taxon>
        <taxon>Bacillales</taxon>
        <taxon>Paenibacillaceae</taxon>
        <taxon>Paenibacillus</taxon>
    </lineage>
</organism>
<evidence type="ECO:0000313" key="5">
    <source>
        <dbReference type="EMBL" id="CAG7650855.1"/>
    </source>
</evidence>
<dbReference type="PROSITE" id="PS00041">
    <property type="entry name" value="HTH_ARAC_FAMILY_1"/>
    <property type="match status" value="1"/>
</dbReference>
<name>A0A916K7E8_9BACL</name>
<dbReference type="Proteomes" id="UP000693672">
    <property type="component" value="Unassembled WGS sequence"/>
</dbReference>
<dbReference type="SMART" id="SM00342">
    <property type="entry name" value="HTH_ARAC"/>
    <property type="match status" value="1"/>
</dbReference>
<keyword evidence="1" id="KW-0805">Transcription regulation</keyword>
<reference evidence="5" key="1">
    <citation type="submission" date="2021-06" db="EMBL/GenBank/DDBJ databases">
        <authorList>
            <person name="Criscuolo A."/>
        </authorList>
    </citation>
    <scope>NUCLEOTIDE SEQUENCE</scope>
    <source>
        <strain evidence="5">CIP111600</strain>
    </source>
</reference>
<dbReference type="InterPro" id="IPR018062">
    <property type="entry name" value="HTH_AraC-typ_CS"/>
</dbReference>
<dbReference type="GO" id="GO:0043565">
    <property type="term" value="F:sequence-specific DNA binding"/>
    <property type="evidence" value="ECO:0007669"/>
    <property type="project" value="InterPro"/>
</dbReference>
<sequence>MAVPRFLEFQDALTLNKYGKDDLPFYAIISRLTTNYRLHYHNAAELSLVIEGNGVEKLNGKSHALRRGTVSFLLPNHMHEIVIAPGTALSKYCCMFDLNLVLSDSCDPIVRQHILQIGSELPSHYDLSGEQLDAFSRLMEDMFQEYNADRLGKNTVIRARLAEACVFLLRTAPGEGPSDPGTRHDKPGIVMDMLKYMHQHYNEPLSLTALSETMGRNASYLSSVFKRHVGQSFVEYMHSLRIGRAAGLLSATTMSVSEVALEVGFDTFRTFSKVFKEIKGVTPQQFRRQAERKHAR</sequence>
<dbReference type="Pfam" id="PF02311">
    <property type="entry name" value="AraC_binding"/>
    <property type="match status" value="1"/>
</dbReference>
<evidence type="ECO:0000256" key="1">
    <source>
        <dbReference type="ARBA" id="ARBA00023015"/>
    </source>
</evidence>
<evidence type="ECO:0000259" key="4">
    <source>
        <dbReference type="PROSITE" id="PS01124"/>
    </source>
</evidence>
<evidence type="ECO:0000256" key="3">
    <source>
        <dbReference type="ARBA" id="ARBA00023163"/>
    </source>
</evidence>
<comment type="caution">
    <text evidence="5">The sequence shown here is derived from an EMBL/GenBank/DDBJ whole genome shotgun (WGS) entry which is preliminary data.</text>
</comment>
<proteinExistence type="predicted"/>
<dbReference type="GO" id="GO:0003700">
    <property type="term" value="F:DNA-binding transcription factor activity"/>
    <property type="evidence" value="ECO:0007669"/>
    <property type="project" value="InterPro"/>
</dbReference>
<gene>
    <name evidence="5" type="primary">melR_3</name>
    <name evidence="5" type="ORF">PAESOLCIP111_06190</name>
</gene>
<dbReference type="Pfam" id="PF12833">
    <property type="entry name" value="HTH_18"/>
    <property type="match status" value="1"/>
</dbReference>
<keyword evidence="3" id="KW-0804">Transcription</keyword>
<dbReference type="PANTHER" id="PTHR43280:SF28">
    <property type="entry name" value="HTH-TYPE TRANSCRIPTIONAL ACTIVATOR RHAS"/>
    <property type="match status" value="1"/>
</dbReference>
<evidence type="ECO:0000256" key="2">
    <source>
        <dbReference type="ARBA" id="ARBA00023125"/>
    </source>
</evidence>
<keyword evidence="2" id="KW-0238">DNA-binding</keyword>
<dbReference type="EMBL" id="CAJVAS010000056">
    <property type="protein sequence ID" value="CAG7650855.1"/>
    <property type="molecule type" value="Genomic_DNA"/>
</dbReference>
<accession>A0A916K7E8</accession>
<dbReference type="InterPro" id="IPR018060">
    <property type="entry name" value="HTH_AraC"/>
</dbReference>
<dbReference type="PROSITE" id="PS01124">
    <property type="entry name" value="HTH_ARAC_FAMILY_2"/>
    <property type="match status" value="1"/>
</dbReference>
<dbReference type="PANTHER" id="PTHR43280">
    <property type="entry name" value="ARAC-FAMILY TRANSCRIPTIONAL REGULATOR"/>
    <property type="match status" value="1"/>
</dbReference>
<dbReference type="AlphaFoldDB" id="A0A916K7E8"/>
<keyword evidence="6" id="KW-1185">Reference proteome</keyword>
<dbReference type="InterPro" id="IPR003313">
    <property type="entry name" value="AraC-bd"/>
</dbReference>
<evidence type="ECO:0000313" key="6">
    <source>
        <dbReference type="Proteomes" id="UP000693672"/>
    </source>
</evidence>
<feature type="domain" description="HTH araC/xylS-type" evidence="4">
    <location>
        <begin position="191"/>
        <end position="289"/>
    </location>
</feature>
<protein>
    <submittedName>
        <fullName evidence="5">Melibiose operon regulatory protein</fullName>
    </submittedName>
</protein>